<organism evidence="1 2">
    <name type="scientific">Streptomyces jeddahensis</name>
    <dbReference type="NCBI Taxonomy" id="1716141"/>
    <lineage>
        <taxon>Bacteria</taxon>
        <taxon>Bacillati</taxon>
        <taxon>Actinomycetota</taxon>
        <taxon>Actinomycetes</taxon>
        <taxon>Kitasatosporales</taxon>
        <taxon>Streptomycetaceae</taxon>
        <taxon>Streptomyces</taxon>
    </lineage>
</organism>
<evidence type="ECO:0008006" key="3">
    <source>
        <dbReference type="Google" id="ProtNLM"/>
    </source>
</evidence>
<evidence type="ECO:0000313" key="2">
    <source>
        <dbReference type="Proteomes" id="UP000077381"/>
    </source>
</evidence>
<dbReference type="Proteomes" id="UP000077381">
    <property type="component" value="Unassembled WGS sequence"/>
</dbReference>
<name>A0A177HGY5_9ACTN</name>
<dbReference type="EMBL" id="LOHS01000156">
    <property type="protein sequence ID" value="OAH10273.1"/>
    <property type="molecule type" value="Genomic_DNA"/>
</dbReference>
<accession>A0A177HGY5</accession>
<gene>
    <name evidence="1" type="ORF">STSP_65290</name>
</gene>
<dbReference type="OrthoDB" id="4332947at2"/>
<sequence>MNFTPQVETREISDADLDNVSGGLVGELVSNVTATVDSVYPVSGTVAGAVSTIEGATGISTAPVTGAVSGLTAGL</sequence>
<comment type="caution">
    <text evidence="1">The sequence shown here is derived from an EMBL/GenBank/DDBJ whole genome shotgun (WGS) entry which is preliminary data.</text>
</comment>
<dbReference type="AlphaFoldDB" id="A0A177HGY5"/>
<dbReference type="PATRIC" id="fig|1716141.3.peg.6884"/>
<keyword evidence="2" id="KW-1185">Reference proteome</keyword>
<dbReference type="STRING" id="1716141.STSP_65290"/>
<reference evidence="1 2" key="1">
    <citation type="submission" date="2015-12" db="EMBL/GenBank/DDBJ databases">
        <title>Genome sequence of Streptomyces sp. G25.</title>
        <authorList>
            <person name="Poehlein A."/>
            <person name="Roettig A."/>
            <person name="Hiessl S."/>
            <person name="Hauschild P."/>
            <person name="Schauer J."/>
            <person name="Madkour M.H."/>
            <person name="Al-Ansari A.M."/>
            <person name="Almakishah N.H."/>
            <person name="Steinbuechel A."/>
            <person name="Daniel R."/>
        </authorList>
    </citation>
    <scope>NUCLEOTIDE SEQUENCE [LARGE SCALE GENOMIC DNA]</scope>
    <source>
        <strain evidence="2">G25(2015)</strain>
    </source>
</reference>
<protein>
    <recommendedName>
        <fullName evidence="3">Type A2 lantipeptide</fullName>
    </recommendedName>
</protein>
<proteinExistence type="predicted"/>
<dbReference type="RefSeq" id="WP_067284500.1">
    <property type="nucleotide sequence ID" value="NZ_LOHS01000156.1"/>
</dbReference>
<evidence type="ECO:0000313" key="1">
    <source>
        <dbReference type="EMBL" id="OAH10273.1"/>
    </source>
</evidence>